<dbReference type="EMBL" id="WRPP01000001">
    <property type="protein sequence ID" value="MVU76980.1"/>
    <property type="molecule type" value="Genomic_DNA"/>
</dbReference>
<dbReference type="PROSITE" id="PS50977">
    <property type="entry name" value="HTH_TETR_2"/>
    <property type="match status" value="1"/>
</dbReference>
<dbReference type="RefSeq" id="WP_157355796.1">
    <property type="nucleotide sequence ID" value="NZ_WRPP01000001.1"/>
</dbReference>
<dbReference type="GO" id="GO:0003700">
    <property type="term" value="F:DNA-binding transcription factor activity"/>
    <property type="evidence" value="ECO:0007669"/>
    <property type="project" value="TreeGrafter"/>
</dbReference>
<protein>
    <submittedName>
        <fullName evidence="7">TetR family transcriptional regulator</fullName>
    </submittedName>
</protein>
<dbReference type="SUPFAM" id="SSF46689">
    <property type="entry name" value="Homeodomain-like"/>
    <property type="match status" value="1"/>
</dbReference>
<sequence>MADRRPAETTDRRGQLLERLADAIAETGIEGVSIRDLAARAGVSIGTVQYHFPTKTELLLAAWHHVRAQAAERFLRSGVAEFPPRDQLLSLTELLLPPTPDDRLTRVWLALVARAAHDQQIAALHREQWRETEDLLTRVLTRSAPAREAESRDAATELLAMLDGLAIAVVTEPDRVSPEHARRLARNRVRQWLD</sequence>
<dbReference type="InterPro" id="IPR036271">
    <property type="entry name" value="Tet_transcr_reg_TetR-rel_C_sf"/>
</dbReference>
<dbReference type="GO" id="GO:0000976">
    <property type="term" value="F:transcription cis-regulatory region binding"/>
    <property type="evidence" value="ECO:0007669"/>
    <property type="project" value="TreeGrafter"/>
</dbReference>
<dbReference type="Proteomes" id="UP000466794">
    <property type="component" value="Unassembled WGS sequence"/>
</dbReference>
<feature type="DNA-binding region" description="H-T-H motif" evidence="5">
    <location>
        <begin position="33"/>
        <end position="52"/>
    </location>
</feature>
<dbReference type="Gene3D" id="1.10.357.10">
    <property type="entry name" value="Tetracycline Repressor, domain 2"/>
    <property type="match status" value="1"/>
</dbReference>
<evidence type="ECO:0000256" key="5">
    <source>
        <dbReference type="PROSITE-ProRule" id="PRU00335"/>
    </source>
</evidence>
<dbReference type="PRINTS" id="PR00455">
    <property type="entry name" value="HTHTETR"/>
</dbReference>
<evidence type="ECO:0000313" key="7">
    <source>
        <dbReference type="EMBL" id="MVU76980.1"/>
    </source>
</evidence>
<dbReference type="Pfam" id="PF13977">
    <property type="entry name" value="TetR_C_6"/>
    <property type="match status" value="1"/>
</dbReference>
<dbReference type="InterPro" id="IPR039538">
    <property type="entry name" value="BetI_C"/>
</dbReference>
<gene>
    <name evidence="7" type="ORF">GPX89_06935</name>
</gene>
<keyword evidence="2" id="KW-0805">Transcription regulation</keyword>
<dbReference type="InterPro" id="IPR009057">
    <property type="entry name" value="Homeodomain-like_sf"/>
</dbReference>
<keyword evidence="4" id="KW-0804">Transcription</keyword>
<dbReference type="AlphaFoldDB" id="A0A7K1URK8"/>
<evidence type="ECO:0000259" key="6">
    <source>
        <dbReference type="PROSITE" id="PS50977"/>
    </source>
</evidence>
<accession>A0A7K1URK8</accession>
<evidence type="ECO:0000256" key="1">
    <source>
        <dbReference type="ARBA" id="ARBA00022491"/>
    </source>
</evidence>
<dbReference type="SUPFAM" id="SSF48498">
    <property type="entry name" value="Tetracyclin repressor-like, C-terminal domain"/>
    <property type="match status" value="1"/>
</dbReference>
<evidence type="ECO:0000256" key="3">
    <source>
        <dbReference type="ARBA" id="ARBA00023125"/>
    </source>
</evidence>
<dbReference type="Pfam" id="PF00440">
    <property type="entry name" value="TetR_N"/>
    <property type="match status" value="1"/>
</dbReference>
<dbReference type="InterPro" id="IPR050109">
    <property type="entry name" value="HTH-type_TetR-like_transc_reg"/>
</dbReference>
<evidence type="ECO:0000256" key="4">
    <source>
        <dbReference type="ARBA" id="ARBA00023163"/>
    </source>
</evidence>
<evidence type="ECO:0000256" key="2">
    <source>
        <dbReference type="ARBA" id="ARBA00023015"/>
    </source>
</evidence>
<reference evidence="7 8" key="1">
    <citation type="submission" date="2019-12" db="EMBL/GenBank/DDBJ databases">
        <title>Nocardia sp. nov. ET3-3 isolated from soil.</title>
        <authorList>
            <person name="Kanchanasin P."/>
            <person name="Tanasupawat S."/>
            <person name="Yuki M."/>
            <person name="Kudo T."/>
        </authorList>
    </citation>
    <scope>NUCLEOTIDE SEQUENCE [LARGE SCALE GENOMIC DNA]</scope>
    <source>
        <strain evidence="7 8">ET3-3</strain>
    </source>
</reference>
<feature type="domain" description="HTH tetR-type" evidence="6">
    <location>
        <begin position="10"/>
        <end position="70"/>
    </location>
</feature>
<keyword evidence="1" id="KW-0678">Repressor</keyword>
<organism evidence="7 8">
    <name type="scientific">Nocardia terrae</name>
    <dbReference type="NCBI Taxonomy" id="2675851"/>
    <lineage>
        <taxon>Bacteria</taxon>
        <taxon>Bacillati</taxon>
        <taxon>Actinomycetota</taxon>
        <taxon>Actinomycetes</taxon>
        <taxon>Mycobacteriales</taxon>
        <taxon>Nocardiaceae</taxon>
        <taxon>Nocardia</taxon>
    </lineage>
</organism>
<dbReference type="PANTHER" id="PTHR30055">
    <property type="entry name" value="HTH-TYPE TRANSCRIPTIONAL REGULATOR RUTR"/>
    <property type="match status" value="1"/>
</dbReference>
<keyword evidence="3 5" id="KW-0238">DNA-binding</keyword>
<dbReference type="InterPro" id="IPR001647">
    <property type="entry name" value="HTH_TetR"/>
</dbReference>
<keyword evidence="8" id="KW-1185">Reference proteome</keyword>
<proteinExistence type="predicted"/>
<comment type="caution">
    <text evidence="7">The sequence shown here is derived from an EMBL/GenBank/DDBJ whole genome shotgun (WGS) entry which is preliminary data.</text>
</comment>
<name>A0A7K1URK8_9NOCA</name>
<evidence type="ECO:0000313" key="8">
    <source>
        <dbReference type="Proteomes" id="UP000466794"/>
    </source>
</evidence>
<dbReference type="PANTHER" id="PTHR30055:SF228">
    <property type="entry name" value="TRANSCRIPTIONAL REGULATOR-RELATED"/>
    <property type="match status" value="1"/>
</dbReference>